<feature type="transmembrane region" description="Helical" evidence="1">
    <location>
        <begin position="79"/>
        <end position="100"/>
    </location>
</feature>
<reference evidence="2" key="1">
    <citation type="submission" date="2023-06" db="EMBL/GenBank/DDBJ databases">
        <title>Genomic analysis of the entomopathogenic nematode Steinernema hermaphroditum.</title>
        <authorList>
            <person name="Schwarz E.M."/>
            <person name="Heppert J.K."/>
            <person name="Baniya A."/>
            <person name="Schwartz H.T."/>
            <person name="Tan C.-H."/>
            <person name="Antoshechkin I."/>
            <person name="Sternberg P.W."/>
            <person name="Goodrich-Blair H."/>
            <person name="Dillman A.R."/>
        </authorList>
    </citation>
    <scope>NUCLEOTIDE SEQUENCE</scope>
    <source>
        <strain evidence="2">PS9179</strain>
        <tissue evidence="2">Whole animal</tissue>
    </source>
</reference>
<feature type="transmembrane region" description="Helical" evidence="1">
    <location>
        <begin position="54"/>
        <end position="73"/>
    </location>
</feature>
<gene>
    <name evidence="2" type="ORF">QR680_009995</name>
</gene>
<sequence>MVLLSPFLCLSVTFCYWFAGEYGFVSSILTFCALAFLGQSVIENGPIPTYFGNYRDDIFFQLLIGFSVLRIFFTMMPRAIISLCKIASFSLASVVYYAFFGDVRFAPILPETLFLLSWLVTLDMVTISVTYEI</sequence>
<keyword evidence="1" id="KW-1133">Transmembrane helix</keyword>
<accession>A0AA39IMD3</accession>
<keyword evidence="3" id="KW-1185">Reference proteome</keyword>
<keyword evidence="1" id="KW-0812">Transmembrane</keyword>
<protein>
    <submittedName>
        <fullName evidence="2">Uncharacterized protein</fullName>
    </submittedName>
</protein>
<feature type="transmembrane region" description="Helical" evidence="1">
    <location>
        <begin position="25"/>
        <end position="42"/>
    </location>
</feature>
<dbReference type="EMBL" id="JAUCMV010000001">
    <property type="protein sequence ID" value="KAK0426970.1"/>
    <property type="molecule type" value="Genomic_DNA"/>
</dbReference>
<name>A0AA39IMD3_9BILA</name>
<comment type="caution">
    <text evidence="2">The sequence shown here is derived from an EMBL/GenBank/DDBJ whole genome shotgun (WGS) entry which is preliminary data.</text>
</comment>
<proteinExistence type="predicted"/>
<feature type="transmembrane region" description="Helical" evidence="1">
    <location>
        <begin position="112"/>
        <end position="131"/>
    </location>
</feature>
<dbReference type="Proteomes" id="UP001175271">
    <property type="component" value="Unassembled WGS sequence"/>
</dbReference>
<evidence type="ECO:0000256" key="1">
    <source>
        <dbReference type="SAM" id="Phobius"/>
    </source>
</evidence>
<organism evidence="2 3">
    <name type="scientific">Steinernema hermaphroditum</name>
    <dbReference type="NCBI Taxonomy" id="289476"/>
    <lineage>
        <taxon>Eukaryota</taxon>
        <taxon>Metazoa</taxon>
        <taxon>Ecdysozoa</taxon>
        <taxon>Nematoda</taxon>
        <taxon>Chromadorea</taxon>
        <taxon>Rhabditida</taxon>
        <taxon>Tylenchina</taxon>
        <taxon>Panagrolaimomorpha</taxon>
        <taxon>Strongyloidoidea</taxon>
        <taxon>Steinernematidae</taxon>
        <taxon>Steinernema</taxon>
    </lineage>
</organism>
<evidence type="ECO:0000313" key="3">
    <source>
        <dbReference type="Proteomes" id="UP001175271"/>
    </source>
</evidence>
<evidence type="ECO:0000313" key="2">
    <source>
        <dbReference type="EMBL" id="KAK0426970.1"/>
    </source>
</evidence>
<keyword evidence="1" id="KW-0472">Membrane</keyword>
<dbReference type="AlphaFoldDB" id="A0AA39IMD3"/>